<dbReference type="GO" id="GO:0003677">
    <property type="term" value="F:DNA binding"/>
    <property type="evidence" value="ECO:0007669"/>
    <property type="project" value="UniProtKB-UniRule"/>
</dbReference>
<evidence type="ECO:0000256" key="1">
    <source>
        <dbReference type="ARBA" id="ARBA00023125"/>
    </source>
</evidence>
<evidence type="ECO:0000259" key="3">
    <source>
        <dbReference type="PROSITE" id="PS50977"/>
    </source>
</evidence>
<accession>A0A0H5DN11</accession>
<dbReference type="InterPro" id="IPR050624">
    <property type="entry name" value="HTH-type_Tx_Regulator"/>
</dbReference>
<dbReference type="SUPFAM" id="SSF46689">
    <property type="entry name" value="Homeodomain-like"/>
    <property type="match status" value="1"/>
</dbReference>
<protein>
    <submittedName>
        <fullName evidence="4">Transcriptional regulator, TetR family</fullName>
    </submittedName>
</protein>
<gene>
    <name evidence="4" type="ORF">ELAC_0225</name>
</gene>
<sequence length="199" mass="22687">MGTQERKEREREALRELIIQTALVIVETEGLESLTMRAIADRIEYSQSKIYAFFPSKDALCAVLCQDNCEKMLEILKKVPLTDSPEKDLKKLVLKTMEFHASHPHSDELLTEVCFGKKPQEIPKAFLEIEKLFIAALTKLKSPHIRSNEDLQAALDIIRCIFIGVSSLMRAKVSKEGHKRGLLMAENTLDVLLRGWNHE</sequence>
<evidence type="ECO:0000256" key="2">
    <source>
        <dbReference type="PROSITE-ProRule" id="PRU00335"/>
    </source>
</evidence>
<dbReference type="RefSeq" id="WP_098037448.1">
    <property type="nucleotide sequence ID" value="NZ_CWGJ01000004.1"/>
</dbReference>
<dbReference type="PANTHER" id="PTHR43479:SF11">
    <property type="entry name" value="ACREF_ENVCD OPERON REPRESSOR-RELATED"/>
    <property type="match status" value="1"/>
</dbReference>
<dbReference type="EMBL" id="CWGJ01000004">
    <property type="protein sequence ID" value="CRX37586.1"/>
    <property type="molecule type" value="Genomic_DNA"/>
</dbReference>
<dbReference type="InterPro" id="IPR001647">
    <property type="entry name" value="HTH_TetR"/>
</dbReference>
<proteinExistence type="predicted"/>
<evidence type="ECO:0000313" key="5">
    <source>
        <dbReference type="Proteomes" id="UP000220251"/>
    </source>
</evidence>
<dbReference type="Gene3D" id="1.10.357.10">
    <property type="entry name" value="Tetracycline Repressor, domain 2"/>
    <property type="match status" value="1"/>
</dbReference>
<organism evidence="4 5">
    <name type="scientific">Estrella lausannensis</name>
    <dbReference type="NCBI Taxonomy" id="483423"/>
    <lineage>
        <taxon>Bacteria</taxon>
        <taxon>Pseudomonadati</taxon>
        <taxon>Chlamydiota</taxon>
        <taxon>Chlamydiia</taxon>
        <taxon>Parachlamydiales</taxon>
        <taxon>Candidatus Criblamydiaceae</taxon>
        <taxon>Estrella</taxon>
    </lineage>
</organism>
<dbReference type="PROSITE" id="PS50977">
    <property type="entry name" value="HTH_TETR_2"/>
    <property type="match status" value="1"/>
</dbReference>
<keyword evidence="5" id="KW-1185">Reference proteome</keyword>
<dbReference type="PANTHER" id="PTHR43479">
    <property type="entry name" value="ACREF/ENVCD OPERON REPRESSOR-RELATED"/>
    <property type="match status" value="1"/>
</dbReference>
<reference evidence="5" key="1">
    <citation type="submission" date="2015-06" db="EMBL/GenBank/DDBJ databases">
        <authorList>
            <person name="Bertelli C."/>
        </authorList>
    </citation>
    <scope>NUCLEOTIDE SEQUENCE [LARGE SCALE GENOMIC DNA]</scope>
    <source>
        <strain evidence="5">CRIB-30</strain>
    </source>
</reference>
<evidence type="ECO:0000313" key="4">
    <source>
        <dbReference type="EMBL" id="CRX37586.1"/>
    </source>
</evidence>
<dbReference type="OrthoDB" id="9815924at2"/>
<keyword evidence="1 2" id="KW-0238">DNA-binding</keyword>
<name>A0A0H5DN11_9BACT</name>
<dbReference type="InterPro" id="IPR009057">
    <property type="entry name" value="Homeodomain-like_sf"/>
</dbReference>
<dbReference type="Proteomes" id="UP000220251">
    <property type="component" value="Unassembled WGS sequence"/>
</dbReference>
<feature type="DNA-binding region" description="H-T-H motif" evidence="2">
    <location>
        <begin position="35"/>
        <end position="54"/>
    </location>
</feature>
<dbReference type="AlphaFoldDB" id="A0A0H5DN11"/>
<dbReference type="Pfam" id="PF00440">
    <property type="entry name" value="TetR_N"/>
    <property type="match status" value="1"/>
</dbReference>
<feature type="domain" description="HTH tetR-type" evidence="3">
    <location>
        <begin position="12"/>
        <end position="72"/>
    </location>
</feature>